<feature type="chain" id="PRO_5015585473" evidence="1">
    <location>
        <begin position="18"/>
        <end position="136"/>
    </location>
</feature>
<evidence type="ECO:0000256" key="1">
    <source>
        <dbReference type="SAM" id="SignalP"/>
    </source>
</evidence>
<dbReference type="PANTHER" id="PTHR43031">
    <property type="entry name" value="FAD-DEPENDENT OXIDOREDUCTASE"/>
    <property type="match status" value="1"/>
</dbReference>
<dbReference type="SMART" id="SM00450">
    <property type="entry name" value="RHOD"/>
    <property type="match status" value="1"/>
</dbReference>
<evidence type="ECO:0000313" key="4">
    <source>
        <dbReference type="Proteomes" id="UP000237662"/>
    </source>
</evidence>
<name>A0A2S6I6P1_9BACT</name>
<protein>
    <submittedName>
        <fullName evidence="3">Rhodanese-related sulfurtransferase</fullName>
    </submittedName>
</protein>
<dbReference type="EMBL" id="PTJC01000005">
    <property type="protein sequence ID" value="PPK87140.1"/>
    <property type="molecule type" value="Genomic_DNA"/>
</dbReference>
<accession>A0A2S6I6P1</accession>
<keyword evidence="1" id="KW-0732">Signal</keyword>
<organism evidence="3 4">
    <name type="scientific">Neolewinella xylanilytica</name>
    <dbReference type="NCBI Taxonomy" id="1514080"/>
    <lineage>
        <taxon>Bacteria</taxon>
        <taxon>Pseudomonadati</taxon>
        <taxon>Bacteroidota</taxon>
        <taxon>Saprospiria</taxon>
        <taxon>Saprospirales</taxon>
        <taxon>Lewinellaceae</taxon>
        <taxon>Neolewinella</taxon>
    </lineage>
</organism>
<dbReference type="GO" id="GO:0016740">
    <property type="term" value="F:transferase activity"/>
    <property type="evidence" value="ECO:0007669"/>
    <property type="project" value="UniProtKB-KW"/>
</dbReference>
<feature type="domain" description="Rhodanese" evidence="2">
    <location>
        <begin position="52"/>
        <end position="135"/>
    </location>
</feature>
<evidence type="ECO:0000313" key="3">
    <source>
        <dbReference type="EMBL" id="PPK87140.1"/>
    </source>
</evidence>
<dbReference type="SUPFAM" id="SSF52821">
    <property type="entry name" value="Rhodanese/Cell cycle control phosphatase"/>
    <property type="match status" value="1"/>
</dbReference>
<dbReference type="PANTHER" id="PTHR43031:SF1">
    <property type="entry name" value="PYRIDINE NUCLEOTIDE-DISULPHIDE OXIDOREDUCTASE"/>
    <property type="match status" value="1"/>
</dbReference>
<evidence type="ECO:0000259" key="2">
    <source>
        <dbReference type="PROSITE" id="PS50206"/>
    </source>
</evidence>
<dbReference type="OrthoDB" id="9808735at2"/>
<dbReference type="InterPro" id="IPR036873">
    <property type="entry name" value="Rhodanese-like_dom_sf"/>
</dbReference>
<dbReference type="InterPro" id="IPR050229">
    <property type="entry name" value="GlpE_sulfurtransferase"/>
</dbReference>
<feature type="signal peptide" evidence="1">
    <location>
        <begin position="1"/>
        <end position="17"/>
    </location>
</feature>
<keyword evidence="4" id="KW-1185">Reference proteome</keyword>
<dbReference type="CDD" id="cd00158">
    <property type="entry name" value="RHOD"/>
    <property type="match status" value="1"/>
</dbReference>
<comment type="caution">
    <text evidence="3">The sequence shown here is derived from an EMBL/GenBank/DDBJ whole genome shotgun (WGS) entry which is preliminary data.</text>
</comment>
<dbReference type="AlphaFoldDB" id="A0A2S6I6P1"/>
<sequence>MNRFLLFVLLLGVLACGQGTETDAPSTESPVPASAAPAYGQLSPAAFADKMEEEGVVLLDVRTPEEIAVGKIDGAVEMDYNDPDFAKQLATLEKGPTYLVYCASGGRSNKACTMMAEAGFEHVYNLEGGFTAWEQQ</sequence>
<dbReference type="Proteomes" id="UP000237662">
    <property type="component" value="Unassembled WGS sequence"/>
</dbReference>
<dbReference type="InterPro" id="IPR001763">
    <property type="entry name" value="Rhodanese-like_dom"/>
</dbReference>
<gene>
    <name evidence="3" type="ORF">CLV84_0074</name>
</gene>
<keyword evidence="3" id="KW-0808">Transferase</keyword>
<dbReference type="PROSITE" id="PS50206">
    <property type="entry name" value="RHODANESE_3"/>
    <property type="match status" value="1"/>
</dbReference>
<dbReference type="PROSITE" id="PS51257">
    <property type="entry name" value="PROKAR_LIPOPROTEIN"/>
    <property type="match status" value="1"/>
</dbReference>
<dbReference type="RefSeq" id="WP_104417758.1">
    <property type="nucleotide sequence ID" value="NZ_PTJC01000005.1"/>
</dbReference>
<proteinExistence type="predicted"/>
<reference evidence="3 4" key="1">
    <citation type="submission" date="2018-02" db="EMBL/GenBank/DDBJ databases">
        <title>Genomic Encyclopedia of Archaeal and Bacterial Type Strains, Phase II (KMG-II): from individual species to whole genera.</title>
        <authorList>
            <person name="Goeker M."/>
        </authorList>
    </citation>
    <scope>NUCLEOTIDE SEQUENCE [LARGE SCALE GENOMIC DNA]</scope>
    <source>
        <strain evidence="3 4">DSM 29526</strain>
    </source>
</reference>
<dbReference type="Pfam" id="PF00581">
    <property type="entry name" value="Rhodanese"/>
    <property type="match status" value="1"/>
</dbReference>
<dbReference type="Gene3D" id="3.40.250.10">
    <property type="entry name" value="Rhodanese-like domain"/>
    <property type="match status" value="1"/>
</dbReference>